<evidence type="ECO:0000313" key="4">
    <source>
        <dbReference type="Proteomes" id="UP000659223"/>
    </source>
</evidence>
<feature type="domain" description="Ricin B lectin" evidence="2">
    <location>
        <begin position="38"/>
        <end position="161"/>
    </location>
</feature>
<gene>
    <name evidence="3" type="ORF">GCM10010324_29590</name>
</gene>
<dbReference type="InterPro" id="IPR035992">
    <property type="entry name" value="Ricin_B-like_lectins"/>
</dbReference>
<comment type="caution">
    <text evidence="3">The sequence shown here is derived from an EMBL/GenBank/DDBJ whole genome shotgun (WGS) entry which is preliminary data.</text>
</comment>
<proteinExistence type="predicted"/>
<reference evidence="4" key="1">
    <citation type="journal article" date="2019" name="Int. J. Syst. Evol. Microbiol.">
        <title>The Global Catalogue of Microorganisms (GCM) 10K type strain sequencing project: providing services to taxonomists for standard genome sequencing and annotation.</title>
        <authorList>
            <consortium name="The Broad Institute Genomics Platform"/>
            <consortium name="The Broad Institute Genome Sequencing Center for Infectious Disease"/>
            <person name="Wu L."/>
            <person name="Ma J."/>
        </authorList>
    </citation>
    <scope>NUCLEOTIDE SEQUENCE [LARGE SCALE GENOMIC DNA]</scope>
    <source>
        <strain evidence="4">JCM 4586</strain>
    </source>
</reference>
<dbReference type="SMART" id="SM00458">
    <property type="entry name" value="RICIN"/>
    <property type="match status" value="1"/>
</dbReference>
<keyword evidence="4" id="KW-1185">Reference proteome</keyword>
<dbReference type="Gene3D" id="2.80.10.50">
    <property type="match status" value="1"/>
</dbReference>
<evidence type="ECO:0000256" key="1">
    <source>
        <dbReference type="SAM" id="SignalP"/>
    </source>
</evidence>
<feature type="signal peptide" evidence="1">
    <location>
        <begin position="1"/>
        <end position="30"/>
    </location>
</feature>
<dbReference type="InterPro" id="IPR000772">
    <property type="entry name" value="Ricin_B_lectin"/>
</dbReference>
<dbReference type="PROSITE" id="PS51318">
    <property type="entry name" value="TAT"/>
    <property type="match status" value="1"/>
</dbReference>
<sequence>MPKTRKIALGTAAAGLLAGTVALTGTPATAAPAPATVTKSIQVYSDDTNLDEYAGVDVWTRDSRHSWQVWDLTQLHDGSYTIRGRHFGKCLSATSRGQKVTQSPCNSGNLAQRWTLDTTADTTTIESLKFKGDVLQAHGMDQPVYLQAKGTGRAAQQWGLYVK</sequence>
<evidence type="ECO:0000313" key="3">
    <source>
        <dbReference type="EMBL" id="GGX82091.1"/>
    </source>
</evidence>
<keyword evidence="1" id="KW-0732">Signal</keyword>
<dbReference type="Pfam" id="PF00652">
    <property type="entry name" value="Ricin_B_lectin"/>
    <property type="match status" value="1"/>
</dbReference>
<dbReference type="EMBL" id="BMUT01000005">
    <property type="protein sequence ID" value="GGX82091.1"/>
    <property type="molecule type" value="Genomic_DNA"/>
</dbReference>
<protein>
    <recommendedName>
        <fullName evidence="2">Ricin B lectin domain-containing protein</fullName>
    </recommendedName>
</protein>
<dbReference type="InterPro" id="IPR006311">
    <property type="entry name" value="TAT_signal"/>
</dbReference>
<dbReference type="SUPFAM" id="SSF50370">
    <property type="entry name" value="Ricin B-like lectins"/>
    <property type="match status" value="1"/>
</dbReference>
<accession>A0ABQ2YF91</accession>
<organism evidence="3 4">
    <name type="scientific">Streptomyces hiroshimensis</name>
    <dbReference type="NCBI Taxonomy" id="66424"/>
    <lineage>
        <taxon>Bacteria</taxon>
        <taxon>Bacillati</taxon>
        <taxon>Actinomycetota</taxon>
        <taxon>Actinomycetes</taxon>
        <taxon>Kitasatosporales</taxon>
        <taxon>Streptomycetaceae</taxon>
        <taxon>Streptomyces</taxon>
    </lineage>
</organism>
<feature type="chain" id="PRO_5046494712" description="Ricin B lectin domain-containing protein" evidence="1">
    <location>
        <begin position="31"/>
        <end position="163"/>
    </location>
</feature>
<evidence type="ECO:0000259" key="2">
    <source>
        <dbReference type="SMART" id="SM00458"/>
    </source>
</evidence>
<dbReference type="PROSITE" id="PS50231">
    <property type="entry name" value="RICIN_B_LECTIN"/>
    <property type="match status" value="1"/>
</dbReference>
<name>A0ABQ2YF91_9ACTN</name>
<dbReference type="Proteomes" id="UP000659223">
    <property type="component" value="Unassembled WGS sequence"/>
</dbReference>
<dbReference type="RefSeq" id="WP_190022113.1">
    <property type="nucleotide sequence ID" value="NZ_BMUT01000005.1"/>
</dbReference>